<keyword evidence="1" id="KW-0560">Oxidoreductase</keyword>
<dbReference type="PANTHER" id="PTHR11011:SF116">
    <property type="entry name" value="FATTY ACYL-COA REDUCTASE CG5065-RELATED"/>
    <property type="match status" value="1"/>
</dbReference>
<protein>
    <recommendedName>
        <fullName evidence="1">Fatty acyl-CoA reductase</fullName>
        <ecNumber evidence="1">1.2.1.84</ecNumber>
    </recommendedName>
</protein>
<keyword evidence="4" id="KW-1185">Reference proteome</keyword>
<comment type="similarity">
    <text evidence="1">Belongs to the fatty acyl-CoA reductase family.</text>
</comment>
<dbReference type="PANTHER" id="PTHR11011">
    <property type="entry name" value="MALE STERILITY PROTEIN 2-RELATED"/>
    <property type="match status" value="1"/>
</dbReference>
<keyword evidence="1" id="KW-0443">Lipid metabolism</keyword>
<feature type="domain" description="Thioester reductase (TE)" evidence="2">
    <location>
        <begin position="93"/>
        <end position="141"/>
    </location>
</feature>
<keyword evidence="1" id="KW-0521">NADP</keyword>
<accession>A0A833RM90</accession>
<gene>
    <name evidence="3" type="ORF">E2986_11758</name>
</gene>
<dbReference type="InterPro" id="IPR036291">
    <property type="entry name" value="NAD(P)-bd_dom_sf"/>
</dbReference>
<evidence type="ECO:0000313" key="3">
    <source>
        <dbReference type="EMBL" id="KAF3420436.1"/>
    </source>
</evidence>
<evidence type="ECO:0000259" key="2">
    <source>
        <dbReference type="Pfam" id="PF07993"/>
    </source>
</evidence>
<dbReference type="AlphaFoldDB" id="A0A833RM90"/>
<comment type="catalytic activity">
    <reaction evidence="1">
        <text>a long-chain fatty acyl-CoA + 2 NADPH + 2 H(+) = a long-chain primary fatty alcohol + 2 NADP(+) + CoA</text>
        <dbReference type="Rhea" id="RHEA:52716"/>
        <dbReference type="ChEBI" id="CHEBI:15378"/>
        <dbReference type="ChEBI" id="CHEBI:57287"/>
        <dbReference type="ChEBI" id="CHEBI:57783"/>
        <dbReference type="ChEBI" id="CHEBI:58349"/>
        <dbReference type="ChEBI" id="CHEBI:77396"/>
        <dbReference type="ChEBI" id="CHEBI:83139"/>
        <dbReference type="EC" id="1.2.1.84"/>
    </reaction>
</comment>
<keyword evidence="1" id="KW-0444">Lipid biosynthesis</keyword>
<dbReference type="GO" id="GO:0080019">
    <property type="term" value="F:alcohol-forming very long-chain fatty acyl-CoA reductase activity"/>
    <property type="evidence" value="ECO:0007669"/>
    <property type="project" value="InterPro"/>
</dbReference>
<dbReference type="SUPFAM" id="SSF51735">
    <property type="entry name" value="NAD(P)-binding Rossmann-fold domains"/>
    <property type="match status" value="1"/>
</dbReference>
<dbReference type="GO" id="GO:0035336">
    <property type="term" value="P:long-chain fatty-acyl-CoA metabolic process"/>
    <property type="evidence" value="ECO:0007669"/>
    <property type="project" value="TreeGrafter"/>
</dbReference>
<dbReference type="Gene3D" id="3.40.50.720">
    <property type="entry name" value="NAD(P)-binding Rossmann-like Domain"/>
    <property type="match status" value="1"/>
</dbReference>
<dbReference type="GO" id="GO:0102965">
    <property type="term" value="F:alcohol-forming long-chain fatty acyl-CoA reductase activity"/>
    <property type="evidence" value="ECO:0007669"/>
    <property type="project" value="UniProtKB-EC"/>
</dbReference>
<dbReference type="GO" id="GO:0005777">
    <property type="term" value="C:peroxisome"/>
    <property type="evidence" value="ECO:0007669"/>
    <property type="project" value="TreeGrafter"/>
</dbReference>
<dbReference type="EMBL" id="WNWW01000947">
    <property type="protein sequence ID" value="KAF3420436.1"/>
    <property type="molecule type" value="Genomic_DNA"/>
</dbReference>
<evidence type="ECO:0000256" key="1">
    <source>
        <dbReference type="RuleBase" id="RU363097"/>
    </source>
</evidence>
<dbReference type="EC" id="1.2.1.84" evidence="1"/>
<name>A0A833RM90_9HYME</name>
<dbReference type="InterPro" id="IPR013120">
    <property type="entry name" value="FAR_NAD-bd"/>
</dbReference>
<dbReference type="Pfam" id="PF07993">
    <property type="entry name" value="NAD_binding_4"/>
    <property type="match status" value="1"/>
</dbReference>
<proteinExistence type="inferred from homology"/>
<dbReference type="InterPro" id="IPR026055">
    <property type="entry name" value="FAR"/>
</dbReference>
<comment type="function">
    <text evidence="1">Catalyzes the reduction of fatty acyl-CoA to fatty alcohols.</text>
</comment>
<sequence>MKEINDGENVLPSEINEFILVAHEIFQKYVLKLKRDSTQTNILFPILTVSTCIEHIHNMKFEKGKTCTMVEIKEELNQTNSIEEFYADTVILLTGATGFVGKGLLEKLMRVCPRIAAIFILLRPKRNQTIEERFKKLVDDPVRK</sequence>
<dbReference type="Proteomes" id="UP000655588">
    <property type="component" value="Unassembled WGS sequence"/>
</dbReference>
<reference evidence="3" key="1">
    <citation type="submission" date="2019-11" db="EMBL/GenBank/DDBJ databases">
        <title>The nuclear and mitochondrial genomes of Frieseomelitta varia - a highly eusocial stingless bee (Meliponini) with a permanently sterile worker caste.</title>
        <authorList>
            <person name="Freitas F.C.P."/>
            <person name="Lourenco A.P."/>
            <person name="Nunes F.M.F."/>
            <person name="Paschoal A.R."/>
            <person name="Abreu F.C.P."/>
            <person name="Barbin F.O."/>
            <person name="Bataglia L."/>
            <person name="Cardoso-Junior C.A.M."/>
            <person name="Cervoni M.S."/>
            <person name="Silva S.R."/>
            <person name="Dalarmi F."/>
            <person name="Del Lama M.A."/>
            <person name="Depintor T.S."/>
            <person name="Ferreira K.M."/>
            <person name="Goria P.S."/>
            <person name="Jaskot M.C."/>
            <person name="Lago D.C."/>
            <person name="Luna-Lucena D."/>
            <person name="Moda L.M."/>
            <person name="Nascimento L."/>
            <person name="Pedrino M."/>
            <person name="Rabico F.O."/>
            <person name="Sanches F.C."/>
            <person name="Santos D.E."/>
            <person name="Santos C.G."/>
            <person name="Vieira J."/>
            <person name="Lopes T.F."/>
            <person name="Barchuk A.R."/>
            <person name="Hartfelder K."/>
            <person name="Simoes Z.L.P."/>
            <person name="Bitondi M.M.G."/>
            <person name="Pinheiro D.G."/>
        </authorList>
    </citation>
    <scope>NUCLEOTIDE SEQUENCE</scope>
    <source>
        <strain evidence="3">USP_RPSP 00005682</strain>
        <tissue evidence="3">Whole individual</tissue>
    </source>
</reference>
<comment type="caution">
    <text evidence="3">The sequence shown here is derived from an EMBL/GenBank/DDBJ whole genome shotgun (WGS) entry which is preliminary data.</text>
</comment>
<organism evidence="3 4">
    <name type="scientific">Frieseomelitta varia</name>
    <dbReference type="NCBI Taxonomy" id="561572"/>
    <lineage>
        <taxon>Eukaryota</taxon>
        <taxon>Metazoa</taxon>
        <taxon>Ecdysozoa</taxon>
        <taxon>Arthropoda</taxon>
        <taxon>Hexapoda</taxon>
        <taxon>Insecta</taxon>
        <taxon>Pterygota</taxon>
        <taxon>Neoptera</taxon>
        <taxon>Endopterygota</taxon>
        <taxon>Hymenoptera</taxon>
        <taxon>Apocrita</taxon>
        <taxon>Aculeata</taxon>
        <taxon>Apoidea</taxon>
        <taxon>Anthophila</taxon>
        <taxon>Apidae</taxon>
        <taxon>Frieseomelitta</taxon>
    </lineage>
</organism>
<evidence type="ECO:0000313" key="4">
    <source>
        <dbReference type="Proteomes" id="UP000655588"/>
    </source>
</evidence>